<dbReference type="PROSITE" id="PS50088">
    <property type="entry name" value="ANK_REPEAT"/>
    <property type="match status" value="2"/>
</dbReference>
<feature type="repeat" description="ANK" evidence="4">
    <location>
        <begin position="145"/>
        <end position="177"/>
    </location>
</feature>
<dbReference type="PANTHER" id="PTHR24136">
    <property type="entry name" value="SOWAH (DROSOPHILA) HOMOLOG"/>
    <property type="match status" value="1"/>
</dbReference>
<dbReference type="SMART" id="SM00248">
    <property type="entry name" value="ANK"/>
    <property type="match status" value="3"/>
</dbReference>
<comment type="similarity">
    <text evidence="1">Belongs to the ankyrin SOCS box (ASB) family.</text>
</comment>
<sequence length="231" mass="24699">MAVPGRRNGLSDGEDGDIAEHAEAFGRVSDEEEDVPPHLRALANAAQTGDVAALRAALDDYSGSIDVPVEDGDTLLHLACLYGHLPCVQLLLERGASLECKDEEGAIPLHDACAGGFTEMVHYILNFAANKDGCIVRMLNTVDSEGDTPLHHAARGEHLDVVKLLLEAGASPKKENSYGQTPADMADQDTEVRTLLTTKQIEASTHMRSTRGGILHLSSIALSGPRRDDKD</sequence>
<gene>
    <name evidence="5" type="ORF">U9M48_006117</name>
</gene>
<reference evidence="5 6" key="1">
    <citation type="submission" date="2024-02" db="EMBL/GenBank/DDBJ databases">
        <title>High-quality chromosome-scale genome assembly of Pensacola bahiagrass (Paspalum notatum Flugge var. saurae).</title>
        <authorList>
            <person name="Vega J.M."/>
            <person name="Podio M."/>
            <person name="Orjuela J."/>
            <person name="Siena L.A."/>
            <person name="Pessino S.C."/>
            <person name="Combes M.C."/>
            <person name="Mariac C."/>
            <person name="Albertini E."/>
            <person name="Pupilli F."/>
            <person name="Ortiz J.P.A."/>
            <person name="Leblanc O."/>
        </authorList>
    </citation>
    <scope>NUCLEOTIDE SEQUENCE [LARGE SCALE GENOMIC DNA]</scope>
    <source>
        <strain evidence="5">R1</strain>
        <tissue evidence="5">Leaf</tissue>
    </source>
</reference>
<accession>A0AAQ3SKG9</accession>
<protein>
    <submittedName>
        <fullName evidence="5">Uncharacterized protein</fullName>
    </submittedName>
</protein>
<evidence type="ECO:0000313" key="5">
    <source>
        <dbReference type="EMBL" id="WVZ55457.1"/>
    </source>
</evidence>
<dbReference type="Proteomes" id="UP001341281">
    <property type="component" value="Chromosome 02"/>
</dbReference>
<dbReference type="FunFam" id="1.25.40.20:FF:000316">
    <property type="entry name" value="BRCA1-associated RING domain protein 1"/>
    <property type="match status" value="1"/>
</dbReference>
<dbReference type="Pfam" id="PF12796">
    <property type="entry name" value="Ank_2"/>
    <property type="match status" value="1"/>
</dbReference>
<evidence type="ECO:0000313" key="6">
    <source>
        <dbReference type="Proteomes" id="UP001341281"/>
    </source>
</evidence>
<dbReference type="InterPro" id="IPR002110">
    <property type="entry name" value="Ankyrin_rpt"/>
</dbReference>
<proteinExistence type="inferred from homology"/>
<keyword evidence="6" id="KW-1185">Reference proteome</keyword>
<evidence type="ECO:0000256" key="1">
    <source>
        <dbReference type="ARBA" id="ARBA00005949"/>
    </source>
</evidence>
<dbReference type="Gene3D" id="1.25.40.20">
    <property type="entry name" value="Ankyrin repeat-containing domain"/>
    <property type="match status" value="1"/>
</dbReference>
<dbReference type="GO" id="GO:0016567">
    <property type="term" value="P:protein ubiquitination"/>
    <property type="evidence" value="ECO:0007669"/>
    <property type="project" value="TreeGrafter"/>
</dbReference>
<dbReference type="GO" id="GO:0045732">
    <property type="term" value="P:positive regulation of protein catabolic process"/>
    <property type="evidence" value="ECO:0007669"/>
    <property type="project" value="TreeGrafter"/>
</dbReference>
<dbReference type="Pfam" id="PF13637">
    <property type="entry name" value="Ank_4"/>
    <property type="match status" value="1"/>
</dbReference>
<dbReference type="EMBL" id="CP144746">
    <property type="protein sequence ID" value="WVZ55457.1"/>
    <property type="molecule type" value="Genomic_DNA"/>
</dbReference>
<keyword evidence="3 4" id="KW-0040">ANK repeat</keyword>
<dbReference type="PROSITE" id="PS50297">
    <property type="entry name" value="ANK_REP_REGION"/>
    <property type="match status" value="2"/>
</dbReference>
<dbReference type="SUPFAM" id="SSF48403">
    <property type="entry name" value="Ankyrin repeat"/>
    <property type="match status" value="1"/>
</dbReference>
<name>A0AAQ3SKG9_PASNO</name>
<evidence type="ECO:0000256" key="2">
    <source>
        <dbReference type="ARBA" id="ARBA00022737"/>
    </source>
</evidence>
<dbReference type="PRINTS" id="PR01415">
    <property type="entry name" value="ANKYRIN"/>
</dbReference>
<feature type="repeat" description="ANK" evidence="4">
    <location>
        <begin position="71"/>
        <end position="103"/>
    </location>
</feature>
<feature type="non-terminal residue" evidence="5">
    <location>
        <position position="1"/>
    </location>
</feature>
<dbReference type="PANTHER" id="PTHR24136:SF15">
    <property type="entry name" value="ANK_REP_REGION DOMAIN-CONTAINING PROTEIN"/>
    <property type="match status" value="1"/>
</dbReference>
<dbReference type="AlphaFoldDB" id="A0AAQ3SKG9"/>
<dbReference type="InterPro" id="IPR051573">
    <property type="entry name" value="Ankyrin-SOCS_box_domain"/>
</dbReference>
<keyword evidence="2" id="KW-0677">Repeat</keyword>
<evidence type="ECO:0000256" key="4">
    <source>
        <dbReference type="PROSITE-ProRule" id="PRU00023"/>
    </source>
</evidence>
<organism evidence="5 6">
    <name type="scientific">Paspalum notatum var. saurae</name>
    <dbReference type="NCBI Taxonomy" id="547442"/>
    <lineage>
        <taxon>Eukaryota</taxon>
        <taxon>Viridiplantae</taxon>
        <taxon>Streptophyta</taxon>
        <taxon>Embryophyta</taxon>
        <taxon>Tracheophyta</taxon>
        <taxon>Spermatophyta</taxon>
        <taxon>Magnoliopsida</taxon>
        <taxon>Liliopsida</taxon>
        <taxon>Poales</taxon>
        <taxon>Poaceae</taxon>
        <taxon>PACMAD clade</taxon>
        <taxon>Panicoideae</taxon>
        <taxon>Andropogonodae</taxon>
        <taxon>Paspaleae</taxon>
        <taxon>Paspalinae</taxon>
        <taxon>Paspalum</taxon>
    </lineage>
</organism>
<dbReference type="InterPro" id="IPR036770">
    <property type="entry name" value="Ankyrin_rpt-contain_sf"/>
</dbReference>
<evidence type="ECO:0000256" key="3">
    <source>
        <dbReference type="ARBA" id="ARBA00023043"/>
    </source>
</evidence>